<dbReference type="InterPro" id="IPR013766">
    <property type="entry name" value="Thioredoxin_domain"/>
</dbReference>
<comment type="function">
    <text evidence="1">Thiol-specific peroxidase that catalyzes the reduction of hydrogen peroxide and organic hydroperoxides to water and alcohols, respectively. Plays a role in cell protection against oxidative stress by detoxifying peroxides and as sensor of hydrogen peroxide-mediated signaling events.</text>
</comment>
<evidence type="ECO:0000256" key="9">
    <source>
        <dbReference type="ARBA" id="ARBA00038489"/>
    </source>
</evidence>
<protein>
    <recommendedName>
        <fullName evidence="2">thioredoxin-dependent peroxiredoxin</fullName>
        <ecNumber evidence="2">1.11.1.24</ecNumber>
    </recommendedName>
    <alternativeName>
        <fullName evidence="10">Bacterioferritin comigratory protein</fullName>
    </alternativeName>
    <alternativeName>
        <fullName evidence="8">Thioredoxin peroxidase</fullName>
    </alternativeName>
</protein>
<dbReference type="EMBL" id="JAUSSU010000005">
    <property type="protein sequence ID" value="MDQ0113525.1"/>
    <property type="molecule type" value="Genomic_DNA"/>
</dbReference>
<evidence type="ECO:0000256" key="8">
    <source>
        <dbReference type="ARBA" id="ARBA00032824"/>
    </source>
</evidence>
<reference evidence="14 15" key="1">
    <citation type="submission" date="2023-07" db="EMBL/GenBank/DDBJ databases">
        <title>Sorghum-associated microbial communities from plants grown in Nebraska, USA.</title>
        <authorList>
            <person name="Schachtman D."/>
        </authorList>
    </citation>
    <scope>NUCLEOTIDE SEQUENCE [LARGE SCALE GENOMIC DNA]</scope>
    <source>
        <strain evidence="14 15">CC482</strain>
    </source>
</reference>
<dbReference type="SUPFAM" id="SSF54593">
    <property type="entry name" value="Glyoxalase/Bleomycin resistance protein/Dihydroxybiphenyl dioxygenase"/>
    <property type="match status" value="1"/>
</dbReference>
<keyword evidence="5" id="KW-0560">Oxidoreductase</keyword>
<comment type="caution">
    <text evidence="14">The sequence shown here is derived from an EMBL/GenBank/DDBJ whole genome shotgun (WGS) entry which is preliminary data.</text>
</comment>
<sequence>MIIERAEFLTAEPLEGLILFYNEILRFPIVAGGESGRITFQAGSSQLTFVSAESTEGKPYYHFAFNIPANKLDEAKAWISRHVQLGVEAGEDVSYSASWNSHSVYFADPAGNILELIARHTMDNEVDRPFDAEKDVLNISEIGLPAHDVRTAVDELEALGIPTYKTRDDSFNPIGDDEGLFIIRTVGGRWHFTDKTAESFPIRAQIRGIGELYLYENGQQLVIEQNKIEQSRGECGMDHTVLQVGDQVPNFKLQASNGKEAELADYAGKKLVIYFYPKDMTPGCTAESCDFRDFNGQFAEHNTAVIGISPDDLMSHEQFIEKHELPFLLLSDTEHRVSELFGVWKLRSWEGKEFMGIERSTFLLDEQGKIAKEWRSVNVEGHAAEVLEAVKRL</sequence>
<keyword evidence="4" id="KW-0049">Antioxidant</keyword>
<dbReference type="InterPro" id="IPR036249">
    <property type="entry name" value="Thioredoxin-like_sf"/>
</dbReference>
<keyword evidence="6" id="KW-1015">Disulfide bond</keyword>
<dbReference type="InterPro" id="IPR029068">
    <property type="entry name" value="Glyas_Bleomycin-R_OHBP_Dase"/>
</dbReference>
<organism evidence="14 15">
    <name type="scientific">Paenibacillus harenae</name>
    <dbReference type="NCBI Taxonomy" id="306543"/>
    <lineage>
        <taxon>Bacteria</taxon>
        <taxon>Bacillati</taxon>
        <taxon>Bacillota</taxon>
        <taxon>Bacilli</taxon>
        <taxon>Bacillales</taxon>
        <taxon>Paenibacillaceae</taxon>
        <taxon>Paenibacillus</taxon>
    </lineage>
</organism>
<accession>A0ABT9U1L0</accession>
<evidence type="ECO:0000256" key="1">
    <source>
        <dbReference type="ARBA" id="ARBA00003330"/>
    </source>
</evidence>
<dbReference type="Proteomes" id="UP001229346">
    <property type="component" value="Unassembled WGS sequence"/>
</dbReference>
<evidence type="ECO:0000256" key="3">
    <source>
        <dbReference type="ARBA" id="ARBA00022559"/>
    </source>
</evidence>
<keyword evidence="3" id="KW-0575">Peroxidase</keyword>
<dbReference type="InterPro" id="IPR037523">
    <property type="entry name" value="VOC_core"/>
</dbReference>
<feature type="domain" description="VOC" evidence="13">
    <location>
        <begin position="2"/>
        <end position="119"/>
    </location>
</feature>
<dbReference type="EC" id="1.11.1.24" evidence="2"/>
<dbReference type="Pfam" id="PF00578">
    <property type="entry name" value="AhpC-TSA"/>
    <property type="match status" value="1"/>
</dbReference>
<gene>
    <name evidence="14" type="ORF">J2T15_002966</name>
</gene>
<comment type="similarity">
    <text evidence="9">Belongs to the peroxiredoxin family. BCP/PrxQ subfamily.</text>
</comment>
<dbReference type="InterPro" id="IPR000866">
    <property type="entry name" value="AhpC/TSA"/>
</dbReference>
<evidence type="ECO:0000256" key="2">
    <source>
        <dbReference type="ARBA" id="ARBA00013017"/>
    </source>
</evidence>
<keyword evidence="15" id="KW-1185">Reference proteome</keyword>
<dbReference type="InterPro" id="IPR050924">
    <property type="entry name" value="Peroxiredoxin_BCP/PrxQ"/>
</dbReference>
<proteinExistence type="inferred from homology"/>
<evidence type="ECO:0000256" key="4">
    <source>
        <dbReference type="ARBA" id="ARBA00022862"/>
    </source>
</evidence>
<dbReference type="PANTHER" id="PTHR42801:SF4">
    <property type="entry name" value="AHPC_TSA FAMILY PROTEIN"/>
    <property type="match status" value="1"/>
</dbReference>
<evidence type="ECO:0000313" key="14">
    <source>
        <dbReference type="EMBL" id="MDQ0113525.1"/>
    </source>
</evidence>
<dbReference type="Gene3D" id="3.40.30.10">
    <property type="entry name" value="Glutaredoxin"/>
    <property type="match status" value="1"/>
</dbReference>
<dbReference type="PROSITE" id="PS51819">
    <property type="entry name" value="VOC"/>
    <property type="match status" value="1"/>
</dbReference>
<dbReference type="PANTHER" id="PTHR42801">
    <property type="entry name" value="THIOREDOXIN-DEPENDENT PEROXIDE REDUCTASE"/>
    <property type="match status" value="1"/>
</dbReference>
<comment type="catalytic activity">
    <reaction evidence="11">
        <text>a hydroperoxide + [thioredoxin]-dithiol = an alcohol + [thioredoxin]-disulfide + H2O</text>
        <dbReference type="Rhea" id="RHEA:62620"/>
        <dbReference type="Rhea" id="RHEA-COMP:10698"/>
        <dbReference type="Rhea" id="RHEA-COMP:10700"/>
        <dbReference type="ChEBI" id="CHEBI:15377"/>
        <dbReference type="ChEBI" id="CHEBI:29950"/>
        <dbReference type="ChEBI" id="CHEBI:30879"/>
        <dbReference type="ChEBI" id="CHEBI:35924"/>
        <dbReference type="ChEBI" id="CHEBI:50058"/>
        <dbReference type="EC" id="1.11.1.24"/>
    </reaction>
</comment>
<feature type="domain" description="Thioredoxin" evidence="12">
    <location>
        <begin position="242"/>
        <end position="393"/>
    </location>
</feature>
<evidence type="ECO:0000256" key="5">
    <source>
        <dbReference type="ARBA" id="ARBA00023002"/>
    </source>
</evidence>
<evidence type="ECO:0000313" key="15">
    <source>
        <dbReference type="Proteomes" id="UP001229346"/>
    </source>
</evidence>
<keyword evidence="7" id="KW-0676">Redox-active center</keyword>
<evidence type="ECO:0000256" key="6">
    <source>
        <dbReference type="ARBA" id="ARBA00023157"/>
    </source>
</evidence>
<dbReference type="SUPFAM" id="SSF52833">
    <property type="entry name" value="Thioredoxin-like"/>
    <property type="match status" value="1"/>
</dbReference>
<dbReference type="PROSITE" id="PS51352">
    <property type="entry name" value="THIOREDOXIN_2"/>
    <property type="match status" value="1"/>
</dbReference>
<name>A0ABT9U1L0_PAEHA</name>
<evidence type="ECO:0000256" key="10">
    <source>
        <dbReference type="ARBA" id="ARBA00041373"/>
    </source>
</evidence>
<evidence type="ECO:0000256" key="11">
    <source>
        <dbReference type="ARBA" id="ARBA00049091"/>
    </source>
</evidence>
<evidence type="ECO:0000256" key="7">
    <source>
        <dbReference type="ARBA" id="ARBA00023284"/>
    </source>
</evidence>
<evidence type="ECO:0000259" key="13">
    <source>
        <dbReference type="PROSITE" id="PS51819"/>
    </source>
</evidence>
<evidence type="ECO:0000259" key="12">
    <source>
        <dbReference type="PROSITE" id="PS51352"/>
    </source>
</evidence>
<dbReference type="CDD" id="cd03017">
    <property type="entry name" value="PRX_BCP"/>
    <property type="match status" value="1"/>
</dbReference>
<dbReference type="NCBIfam" id="NF006960">
    <property type="entry name" value="PRK09437.1"/>
    <property type="match status" value="1"/>
</dbReference>
<dbReference type="Gene3D" id="3.10.180.10">
    <property type="entry name" value="2,3-Dihydroxybiphenyl 1,2-Dioxygenase, domain 1"/>
    <property type="match status" value="1"/>
</dbReference>